<dbReference type="GO" id="GO:0015833">
    <property type="term" value="P:peptide transport"/>
    <property type="evidence" value="ECO:0007669"/>
    <property type="project" value="TreeGrafter"/>
</dbReference>
<evidence type="ECO:0000256" key="5">
    <source>
        <dbReference type="SAM" id="SignalP"/>
    </source>
</evidence>
<dbReference type="RefSeq" id="WP_123691551.1">
    <property type="nucleotide sequence ID" value="NZ_AP019700.1"/>
</dbReference>
<proteinExistence type="inferred from homology"/>
<feature type="signal peptide" evidence="5">
    <location>
        <begin position="1"/>
        <end position="25"/>
    </location>
</feature>
<evidence type="ECO:0000313" key="8">
    <source>
        <dbReference type="Proteomes" id="UP000278222"/>
    </source>
</evidence>
<keyword evidence="8" id="KW-1185">Reference proteome</keyword>
<feature type="chain" id="PRO_5017943580" evidence="5">
    <location>
        <begin position="26"/>
        <end position="529"/>
    </location>
</feature>
<evidence type="ECO:0000256" key="2">
    <source>
        <dbReference type="ARBA" id="ARBA00005695"/>
    </source>
</evidence>
<protein>
    <submittedName>
        <fullName evidence="7">Peptide/nickel transport system substrate-binding protein</fullName>
    </submittedName>
</protein>
<evidence type="ECO:0000256" key="3">
    <source>
        <dbReference type="ARBA" id="ARBA00022448"/>
    </source>
</evidence>
<evidence type="ECO:0000256" key="4">
    <source>
        <dbReference type="ARBA" id="ARBA00022729"/>
    </source>
</evidence>
<dbReference type="GO" id="GO:0030288">
    <property type="term" value="C:outer membrane-bounded periplasmic space"/>
    <property type="evidence" value="ECO:0007669"/>
    <property type="project" value="UniProtKB-ARBA"/>
</dbReference>
<gene>
    <name evidence="7" type="ORF">EDC65_3342</name>
</gene>
<dbReference type="OrthoDB" id="9803988at2"/>
<evidence type="ECO:0000259" key="6">
    <source>
        <dbReference type="Pfam" id="PF00496"/>
    </source>
</evidence>
<dbReference type="Gene3D" id="3.10.105.10">
    <property type="entry name" value="Dipeptide-binding Protein, Domain 3"/>
    <property type="match status" value="1"/>
</dbReference>
<dbReference type="AlphaFoldDB" id="A0A3N1KXM5"/>
<dbReference type="EMBL" id="RJKX01000015">
    <property type="protein sequence ID" value="ROP83997.1"/>
    <property type="molecule type" value="Genomic_DNA"/>
</dbReference>
<reference evidence="7 8" key="1">
    <citation type="submission" date="2018-11" db="EMBL/GenBank/DDBJ databases">
        <title>Genomic Encyclopedia of Type Strains, Phase IV (KMG-IV): sequencing the most valuable type-strain genomes for metagenomic binning, comparative biology and taxonomic classification.</title>
        <authorList>
            <person name="Goeker M."/>
        </authorList>
    </citation>
    <scope>NUCLEOTIDE SEQUENCE [LARGE SCALE GENOMIC DNA]</scope>
    <source>
        <strain evidence="7 8">DSM 5900</strain>
    </source>
</reference>
<dbReference type="PANTHER" id="PTHR30290">
    <property type="entry name" value="PERIPLASMIC BINDING COMPONENT OF ABC TRANSPORTER"/>
    <property type="match status" value="1"/>
</dbReference>
<dbReference type="Gene3D" id="3.90.76.10">
    <property type="entry name" value="Dipeptide-binding Protein, Domain 1"/>
    <property type="match status" value="1"/>
</dbReference>
<evidence type="ECO:0000313" key="7">
    <source>
        <dbReference type="EMBL" id="ROP83997.1"/>
    </source>
</evidence>
<comment type="similarity">
    <text evidence="2">Belongs to the bacterial solute-binding protein 5 family.</text>
</comment>
<dbReference type="GO" id="GO:1904680">
    <property type="term" value="F:peptide transmembrane transporter activity"/>
    <property type="evidence" value="ECO:0007669"/>
    <property type="project" value="TreeGrafter"/>
</dbReference>
<dbReference type="Gene3D" id="3.40.190.10">
    <property type="entry name" value="Periplasmic binding protein-like II"/>
    <property type="match status" value="1"/>
</dbReference>
<dbReference type="CDD" id="cd08498">
    <property type="entry name" value="PBP2_NikA_DppA_OppA_like_2"/>
    <property type="match status" value="1"/>
</dbReference>
<dbReference type="InterPro" id="IPR039424">
    <property type="entry name" value="SBP_5"/>
</dbReference>
<dbReference type="Pfam" id="PF00496">
    <property type="entry name" value="SBP_bac_5"/>
    <property type="match status" value="1"/>
</dbReference>
<dbReference type="SUPFAM" id="SSF53850">
    <property type="entry name" value="Periplasmic binding protein-like II"/>
    <property type="match status" value="1"/>
</dbReference>
<keyword evidence="3" id="KW-0813">Transport</keyword>
<dbReference type="GO" id="GO:0043190">
    <property type="term" value="C:ATP-binding cassette (ABC) transporter complex"/>
    <property type="evidence" value="ECO:0007669"/>
    <property type="project" value="InterPro"/>
</dbReference>
<dbReference type="InterPro" id="IPR000914">
    <property type="entry name" value="SBP_5_dom"/>
</dbReference>
<name>A0A3N1KXM5_9PROT</name>
<dbReference type="PIRSF" id="PIRSF002741">
    <property type="entry name" value="MppA"/>
    <property type="match status" value="1"/>
</dbReference>
<dbReference type="PANTHER" id="PTHR30290:SF9">
    <property type="entry name" value="OLIGOPEPTIDE-BINDING PROTEIN APPA"/>
    <property type="match status" value="1"/>
</dbReference>
<feature type="domain" description="Solute-binding protein family 5" evidence="6">
    <location>
        <begin position="69"/>
        <end position="436"/>
    </location>
</feature>
<comment type="subcellular location">
    <subcellularLocation>
        <location evidence="1">Periplasm</location>
    </subcellularLocation>
</comment>
<dbReference type="Proteomes" id="UP000278222">
    <property type="component" value="Unassembled WGS sequence"/>
</dbReference>
<sequence>MSSRVRGAAAIATAALLLTVPPADAQRLRVGVSVEHSSLDPHFHSTGPNAQIARHLYDPLVGQDAQQRLVPGLALSWTMVEPTRWLLKLRQDVRFHDGKPFEAEDAVVSLRRALAGVEGSPGGYSTYLRAIASTRAVDATTLEIVTAGPHPTLPWDLTAIAMVPRAMLAAKADAFNSGMAAIGTGPFRLVSWQKGEMLELGRNSAWWGDAVPWQRVSVRPIPREAARVAALMADDVDLIDAVPSTALADLRRRSDIALAEAVTSRVLFIGLDSARDQSPFVTDADGRPLTPNPLKDRRVRRAISLAVDRDALVRQIMEGAAVPAAQLLPTTYAGTSQRLKPDRFDPEAARRLLAEAGHAGGFTMVLHGPNGRYLNDDKVTIALAGMLQRIGIRTQVASLPASVFKSRANKREFSAFMDGWATETGDTGLALRALLATADPATGWGGYNRTGYSNPAFDAALAKALVIGDDTARGQALARTMEIAMEDGGMLPLYFQQAIWATRARVRYEARADEYTLAHSARPAEGGAR</sequence>
<comment type="caution">
    <text evidence="7">The sequence shown here is derived from an EMBL/GenBank/DDBJ whole genome shotgun (WGS) entry which is preliminary data.</text>
</comment>
<evidence type="ECO:0000256" key="1">
    <source>
        <dbReference type="ARBA" id="ARBA00004418"/>
    </source>
</evidence>
<organism evidence="7 8">
    <name type="scientific">Stella humosa</name>
    <dbReference type="NCBI Taxonomy" id="94"/>
    <lineage>
        <taxon>Bacteria</taxon>
        <taxon>Pseudomonadati</taxon>
        <taxon>Pseudomonadota</taxon>
        <taxon>Alphaproteobacteria</taxon>
        <taxon>Rhodospirillales</taxon>
        <taxon>Stellaceae</taxon>
        <taxon>Stella</taxon>
    </lineage>
</organism>
<dbReference type="InterPro" id="IPR030678">
    <property type="entry name" value="Peptide/Ni-bd"/>
</dbReference>
<accession>A0A3N1KXM5</accession>
<keyword evidence="4 5" id="KW-0732">Signal</keyword>